<gene>
    <name evidence="4" type="ORF">DL346_11355</name>
</gene>
<feature type="transmembrane region" description="Helical" evidence="2">
    <location>
        <begin position="79"/>
        <end position="101"/>
    </location>
</feature>
<comment type="caution">
    <text evidence="4">The sequence shown here is derived from an EMBL/GenBank/DDBJ whole genome shotgun (WGS) entry which is preliminary data.</text>
</comment>
<accession>A0A328U510</accession>
<keyword evidence="2" id="KW-0812">Transmembrane</keyword>
<comment type="similarity">
    <text evidence="1">Belongs to the EamA transporter family.</text>
</comment>
<keyword evidence="5" id="KW-1185">Reference proteome</keyword>
<evidence type="ECO:0000256" key="2">
    <source>
        <dbReference type="SAM" id="Phobius"/>
    </source>
</evidence>
<dbReference type="InterPro" id="IPR000620">
    <property type="entry name" value="EamA_dom"/>
</dbReference>
<evidence type="ECO:0000313" key="4">
    <source>
        <dbReference type="EMBL" id="RAP76015.1"/>
    </source>
</evidence>
<dbReference type="EMBL" id="QLUW01000002">
    <property type="protein sequence ID" value="RAP76015.1"/>
    <property type="molecule type" value="Genomic_DNA"/>
</dbReference>
<keyword evidence="2" id="KW-0472">Membrane</keyword>
<proteinExistence type="inferred from homology"/>
<dbReference type="AlphaFoldDB" id="A0A328U510"/>
<feature type="transmembrane region" description="Helical" evidence="2">
    <location>
        <begin position="107"/>
        <end position="127"/>
    </location>
</feature>
<evidence type="ECO:0000259" key="3">
    <source>
        <dbReference type="Pfam" id="PF00892"/>
    </source>
</evidence>
<organism evidence="4 5">
    <name type="scientific">Paenibacillus montanisoli</name>
    <dbReference type="NCBI Taxonomy" id="2081970"/>
    <lineage>
        <taxon>Bacteria</taxon>
        <taxon>Bacillati</taxon>
        <taxon>Bacillota</taxon>
        <taxon>Bacilli</taxon>
        <taxon>Bacillales</taxon>
        <taxon>Paenibacillaceae</taxon>
        <taxon>Paenibacillus</taxon>
    </lineage>
</organism>
<protein>
    <recommendedName>
        <fullName evidence="3">EamA domain-containing protein</fullName>
    </recommendedName>
</protein>
<dbReference type="Proteomes" id="UP000249260">
    <property type="component" value="Unassembled WGS sequence"/>
</dbReference>
<name>A0A328U510_9BACL</name>
<reference evidence="4 5" key="1">
    <citation type="submission" date="2018-06" db="EMBL/GenBank/DDBJ databases">
        <title>Paenibacillus montanisoli sp. nov., isolated from mountain area soil.</title>
        <authorList>
            <person name="Wu M."/>
        </authorList>
    </citation>
    <scope>NUCLEOTIDE SEQUENCE [LARGE SCALE GENOMIC DNA]</scope>
    <source>
        <strain evidence="4 5">RA17</strain>
    </source>
</reference>
<sequence length="139" mass="16329">MTFISQFWLVDHPLLLFLCRWKVKLDLFFDKTNVNVSNRCYNQSSNRSRMWSEWRKATTLAALPRVIKETYITMQDRTVLFKLCAVSLLWGGNYVASAYMLRDFSPIYLSFARLVVMSLFLISVALVGQSVRRPTIREF</sequence>
<evidence type="ECO:0000256" key="1">
    <source>
        <dbReference type="ARBA" id="ARBA00007362"/>
    </source>
</evidence>
<keyword evidence="2" id="KW-1133">Transmembrane helix</keyword>
<dbReference type="Pfam" id="PF00892">
    <property type="entry name" value="EamA"/>
    <property type="match status" value="1"/>
</dbReference>
<feature type="domain" description="EamA" evidence="3">
    <location>
        <begin position="81"/>
        <end position="133"/>
    </location>
</feature>
<evidence type="ECO:0000313" key="5">
    <source>
        <dbReference type="Proteomes" id="UP000249260"/>
    </source>
</evidence>
<dbReference type="GO" id="GO:0016020">
    <property type="term" value="C:membrane"/>
    <property type="evidence" value="ECO:0007669"/>
    <property type="project" value="InterPro"/>
</dbReference>